<keyword evidence="2" id="KW-1185">Reference proteome</keyword>
<dbReference type="EMBL" id="CM024804">
    <property type="protein sequence ID" value="KAG8010027.1"/>
    <property type="molecule type" value="Genomic_DNA"/>
</dbReference>
<comment type="caution">
    <text evidence="1">The sequence shown here is derived from an EMBL/GenBank/DDBJ whole genome shotgun (WGS) entry which is preliminary data.</text>
</comment>
<proteinExistence type="predicted"/>
<name>A0ACB7F679_NIBAL</name>
<reference evidence="1" key="1">
    <citation type="submission" date="2020-04" db="EMBL/GenBank/DDBJ databases">
        <title>A chromosome-scale assembly and high-density genetic map of the yellow drum (Nibea albiflora) genome.</title>
        <authorList>
            <person name="Xu D."/>
            <person name="Zhang W."/>
            <person name="Chen R."/>
            <person name="Tan P."/>
            <person name="Wang L."/>
            <person name="Song H."/>
            <person name="Tian L."/>
            <person name="Zhu Q."/>
            <person name="Wang B."/>
        </authorList>
    </citation>
    <scope>NUCLEOTIDE SEQUENCE</scope>
    <source>
        <strain evidence="1">ZJHYS-2018</strain>
    </source>
</reference>
<protein>
    <submittedName>
        <fullName evidence="1">Meiotic recombination protein REC8-like protein</fullName>
    </submittedName>
</protein>
<gene>
    <name evidence="1" type="primary">REC8</name>
    <name evidence="1" type="ORF">GBF38_014170</name>
</gene>
<evidence type="ECO:0000313" key="2">
    <source>
        <dbReference type="Proteomes" id="UP000805704"/>
    </source>
</evidence>
<sequence>MFYYPAVLKRHTGCFSTIWLVATKGIRVPRRDFLKVNVTSTCDDIVNYVLERVPPPQPGLPRPRFSLYLSSQLQYGVVVVYHKQCAILLEELQSVVGQLVKQKTSQKIDMDDHSRPALDIPDALSLLEETEGAPEPLFGVMYMQHAMPSPSTLIQFEGVDLVEQHPETIDFLLAQADHFPEGDLEMPREEATPGEEEMEMEMQRGGREGDPERERTKELTGSTIDKHEPSDASCLIKRYSRVQDVLPPEVRTRRRRRRPRQLIFFDPETQLSQGVLQRQISDLQMETRRLPLLLPSSRRMLPAAELFNHPCTFLPEEVQFLWRRAAIVTPVSGSDLQVGERGPESTDSEKEREREMAEAAERELERLELSPKEVPRDLAESEMFDISEALSAKKVYAEQGEPYGDIHISPGQNYEEEEEEEEEAHERLSSD</sequence>
<dbReference type="Proteomes" id="UP000805704">
    <property type="component" value="Chromosome 16"/>
</dbReference>
<organism evidence="1 2">
    <name type="scientific">Nibea albiflora</name>
    <name type="common">Yellow drum</name>
    <name type="synonym">Corvina albiflora</name>
    <dbReference type="NCBI Taxonomy" id="240163"/>
    <lineage>
        <taxon>Eukaryota</taxon>
        <taxon>Metazoa</taxon>
        <taxon>Chordata</taxon>
        <taxon>Craniata</taxon>
        <taxon>Vertebrata</taxon>
        <taxon>Euteleostomi</taxon>
        <taxon>Actinopterygii</taxon>
        <taxon>Neopterygii</taxon>
        <taxon>Teleostei</taxon>
        <taxon>Neoteleostei</taxon>
        <taxon>Acanthomorphata</taxon>
        <taxon>Eupercaria</taxon>
        <taxon>Sciaenidae</taxon>
        <taxon>Nibea</taxon>
    </lineage>
</organism>
<evidence type="ECO:0000313" key="1">
    <source>
        <dbReference type="EMBL" id="KAG8010027.1"/>
    </source>
</evidence>
<accession>A0ACB7F679</accession>